<keyword evidence="1" id="KW-0732">Signal</keyword>
<dbReference type="AlphaFoldDB" id="A0A5K1JX98"/>
<name>A0A5K1JX98_9APHY</name>
<protein>
    <submittedName>
        <fullName evidence="2">Interferon-induced GTP-binding protein Mx</fullName>
    </submittedName>
</protein>
<evidence type="ECO:0000256" key="1">
    <source>
        <dbReference type="SAM" id="SignalP"/>
    </source>
</evidence>
<evidence type="ECO:0000313" key="2">
    <source>
        <dbReference type="EMBL" id="VWO97137.1"/>
    </source>
</evidence>
<reference evidence="2" key="1">
    <citation type="submission" date="2019-10" db="EMBL/GenBank/DDBJ databases">
        <authorList>
            <person name="Nor Muhammad N."/>
        </authorList>
    </citation>
    <scope>NUCLEOTIDE SEQUENCE</scope>
</reference>
<dbReference type="EMBL" id="LR726143">
    <property type="protein sequence ID" value="VWO97137.1"/>
    <property type="molecule type" value="Genomic_DNA"/>
</dbReference>
<sequence>MALKPATLILLPYIASSFSLAIPPATHCLGSDIEGEVPLKFPKVQDEQIDEVVGVALRGTLNVDESIS</sequence>
<accession>A0A5K1JX98</accession>
<feature type="signal peptide" evidence="1">
    <location>
        <begin position="1"/>
        <end position="21"/>
    </location>
</feature>
<feature type="chain" id="PRO_5023828637" evidence="1">
    <location>
        <begin position="22"/>
        <end position="68"/>
    </location>
</feature>
<proteinExistence type="predicted"/>
<organism evidence="2">
    <name type="scientific">Ganoderma boninense</name>
    <dbReference type="NCBI Taxonomy" id="34458"/>
    <lineage>
        <taxon>Eukaryota</taxon>
        <taxon>Fungi</taxon>
        <taxon>Dikarya</taxon>
        <taxon>Basidiomycota</taxon>
        <taxon>Agaricomycotina</taxon>
        <taxon>Agaricomycetes</taxon>
        <taxon>Polyporales</taxon>
        <taxon>Polyporaceae</taxon>
        <taxon>Ganoderma</taxon>
    </lineage>
</organism>
<gene>
    <name evidence="2" type="primary">G4NJH9</name>
</gene>